<evidence type="ECO:0000256" key="16">
    <source>
        <dbReference type="SAM" id="MobiDB-lite"/>
    </source>
</evidence>
<dbReference type="InterPro" id="IPR014016">
    <property type="entry name" value="UvrD-like_ATP-bd"/>
</dbReference>
<proteinExistence type="inferred from homology"/>
<dbReference type="PANTHER" id="PTHR11070">
    <property type="entry name" value="UVRD / RECB / PCRA DNA HELICASE FAMILY MEMBER"/>
    <property type="match status" value="1"/>
</dbReference>
<evidence type="ECO:0000256" key="4">
    <source>
        <dbReference type="ARBA" id="ARBA00022763"/>
    </source>
</evidence>
<keyword evidence="4" id="KW-0227">DNA damage</keyword>
<dbReference type="SUPFAM" id="SSF52540">
    <property type="entry name" value="P-loop containing nucleoside triphosphate hydrolases"/>
    <property type="match status" value="1"/>
</dbReference>
<evidence type="ECO:0000256" key="2">
    <source>
        <dbReference type="ARBA" id="ARBA00022722"/>
    </source>
</evidence>
<gene>
    <name evidence="19" type="ORF">R0V15_04420</name>
</gene>
<keyword evidence="7" id="KW-0269">Exonuclease</keyword>
<feature type="binding site" evidence="15">
    <location>
        <begin position="36"/>
        <end position="43"/>
    </location>
    <ligand>
        <name>ATP</name>
        <dbReference type="ChEBI" id="CHEBI:30616"/>
    </ligand>
</feature>
<dbReference type="InterPro" id="IPR038726">
    <property type="entry name" value="PDDEXK_AddAB-type"/>
</dbReference>
<comment type="catalytic activity">
    <reaction evidence="12">
        <text>Couples ATP hydrolysis with the unwinding of duplex DNA by translocating in the 3'-5' direction.</text>
        <dbReference type="EC" id="5.6.2.4"/>
    </reaction>
</comment>
<dbReference type="InterPro" id="IPR000212">
    <property type="entry name" value="DNA_helicase_UvrD/REP"/>
</dbReference>
<feature type="region of interest" description="Disordered" evidence="16">
    <location>
        <begin position="357"/>
        <end position="412"/>
    </location>
</feature>
<evidence type="ECO:0000313" key="20">
    <source>
        <dbReference type="Proteomes" id="UP001323411"/>
    </source>
</evidence>
<evidence type="ECO:0000256" key="13">
    <source>
        <dbReference type="ARBA" id="ARBA00034808"/>
    </source>
</evidence>
<dbReference type="PROSITE" id="PS51198">
    <property type="entry name" value="UVRD_HELICASE_ATP_BIND"/>
    <property type="match status" value="1"/>
</dbReference>
<organism evidence="19 20">
    <name type="scientific">Schaalia turicensis</name>
    <dbReference type="NCBI Taxonomy" id="131111"/>
    <lineage>
        <taxon>Bacteria</taxon>
        <taxon>Bacillati</taxon>
        <taxon>Actinomycetota</taxon>
        <taxon>Actinomycetes</taxon>
        <taxon>Actinomycetales</taxon>
        <taxon>Actinomycetaceae</taxon>
        <taxon>Schaalia</taxon>
    </lineage>
</organism>
<evidence type="ECO:0000256" key="6">
    <source>
        <dbReference type="ARBA" id="ARBA00022806"/>
    </source>
</evidence>
<keyword evidence="2" id="KW-0540">Nuclease</keyword>
<dbReference type="PROSITE" id="PS51217">
    <property type="entry name" value="UVRD_HELICASE_CTER"/>
    <property type="match status" value="1"/>
</dbReference>
<evidence type="ECO:0000259" key="17">
    <source>
        <dbReference type="PROSITE" id="PS51198"/>
    </source>
</evidence>
<evidence type="ECO:0000256" key="8">
    <source>
        <dbReference type="ARBA" id="ARBA00022840"/>
    </source>
</evidence>
<dbReference type="Gene3D" id="3.90.320.10">
    <property type="match status" value="1"/>
</dbReference>
<dbReference type="Pfam" id="PF00580">
    <property type="entry name" value="UvrD-helicase"/>
    <property type="match status" value="1"/>
</dbReference>
<dbReference type="EC" id="5.6.2.4" evidence="13"/>
<dbReference type="GO" id="GO:0004386">
    <property type="term" value="F:helicase activity"/>
    <property type="evidence" value="ECO:0007669"/>
    <property type="project" value="UniProtKB-KW"/>
</dbReference>
<dbReference type="GO" id="GO:0016787">
    <property type="term" value="F:hydrolase activity"/>
    <property type="evidence" value="ECO:0007669"/>
    <property type="project" value="UniProtKB-KW"/>
</dbReference>
<keyword evidence="6 15" id="KW-0347">Helicase</keyword>
<evidence type="ECO:0000256" key="3">
    <source>
        <dbReference type="ARBA" id="ARBA00022741"/>
    </source>
</evidence>
<feature type="domain" description="UvrD-like helicase C-terminal" evidence="18">
    <location>
        <begin position="382"/>
        <end position="681"/>
    </location>
</feature>
<dbReference type="PANTHER" id="PTHR11070:SF59">
    <property type="entry name" value="DNA 3'-5' HELICASE"/>
    <property type="match status" value="1"/>
</dbReference>
<dbReference type="InterPro" id="IPR013986">
    <property type="entry name" value="DExx_box_DNA_helicase_dom_sf"/>
</dbReference>
<dbReference type="RefSeq" id="WP_274755788.1">
    <property type="nucleotide sequence ID" value="NZ_CP138854.1"/>
</dbReference>
<dbReference type="Proteomes" id="UP001323411">
    <property type="component" value="Chromosome"/>
</dbReference>
<evidence type="ECO:0000256" key="7">
    <source>
        <dbReference type="ARBA" id="ARBA00022839"/>
    </source>
</evidence>
<comment type="similarity">
    <text evidence="1">Belongs to the helicase family. UvrD subfamily.</text>
</comment>
<keyword evidence="10" id="KW-0234">DNA repair</keyword>
<keyword evidence="11" id="KW-0413">Isomerase</keyword>
<keyword evidence="9" id="KW-0238">DNA-binding</keyword>
<sequence>MDRIVEQLDASQEAAVSAALARSAGGFAPGTLSIIGAPGTGKTTVLAHIARAALHEGNIAVLTQDRRAAARLQHLLTLAAGVRPENLEVRTLSAFAYAIVQRYAQAMGREKPELVSGPDEDRIVREILSDGYSGIHFPDFVTEDVRDLPGLRQELRNLITRARELGLEAGQLEGWAAHRSVPELQSQMWRLAAALMRRYDEVRTLGDALAGSAASPDRLDHSQLVGAATHMLSDWEEHLAAAGRTLAVPRPHWAMVLVDDAHNAPRSMLPLLRVMREHGTRIIVAGDPDSAVQGFRGGVHSLPGDLAYPAPRGLNADLIYLNIRHRGGPVLIGQAQRIEQALPVGGGVQAHRAAGPAYAEQGKGAGGTGGTGGTGSAGDARDAGGTSPGAGEESLLPSDQQPDTGTNPWNDALRGASFANMEEEIAYVASYLEEVHLRTGAPYARMAVFTRARSDHEGIRDALVRRGIPVAPLASDEPLHREPAVSALFDLIRAAFTRGPHSFAAAEEVDIPALLASPIIGMDPLDIKRVGRWLRAQALLSGERGTESELLTEAVLGNTGPTATELEALRALLSHIREVGENCAMQAEEVLWAAWEGAGKSEEWQQLALGHGPDADRANRNLDAVISLFRVAQRMADRDPAVPVSMLVEEVSSQELPEDSIARSGVETDSVSLLTPAGAQGREWDHIVLMHVVDGVWPNPRLRDSLTGTGLLSELVTGRLADGASDSNTSGSAGGIAIYHDSAAAVIADELRQLHFAVTRARCSLLVTTTDCMGDNPSRFFPLLGFDISANLTGGGTSAGAGTAGSYLPRTVRSLTDPRWGLTLPLGHRPLVAQPVPPALLSSEETVGVLRRALRAGGESSDFARAQLEDMRRAGFGAADPHSWMDELATSTEESVPGPVYVSPSAIESLLACPLDGFCSAVGLRSEEGTESASIGTLIHRIAEEFAAEPNQEAMHARLVALWPEKLSENPSHYDKLLFDQASDMVDNLYIYLDAHRDDTLIGVEHRITRDLSGTPPVRVSGSIDRLVNRGSGARVIDLKTGKYKPTAAQADDHPQLQVYQWALSEKHNPAGAELVYVHPHNFLKKQHSPSVLSQDPLDEETAARAEERVRSAAQIAISGFVPVSPSLEEPNDRVQSISPLTQEGRIFS</sequence>
<evidence type="ECO:0000256" key="5">
    <source>
        <dbReference type="ARBA" id="ARBA00022801"/>
    </source>
</evidence>
<evidence type="ECO:0000256" key="10">
    <source>
        <dbReference type="ARBA" id="ARBA00023204"/>
    </source>
</evidence>
<evidence type="ECO:0000259" key="18">
    <source>
        <dbReference type="PROSITE" id="PS51217"/>
    </source>
</evidence>
<protein>
    <recommendedName>
        <fullName evidence="13">DNA 3'-5' helicase</fullName>
        <ecNumber evidence="13">5.6.2.4</ecNumber>
    </recommendedName>
</protein>
<reference evidence="19 20" key="1">
    <citation type="submission" date="2023-10" db="EMBL/GenBank/DDBJ databases">
        <authorList>
            <person name="Choi B."/>
        </authorList>
    </citation>
    <scope>NUCLEOTIDE SEQUENCE [LARGE SCALE GENOMIC DNA]</scope>
    <source>
        <strain evidence="19 20">UMB5448B</strain>
    </source>
</reference>
<keyword evidence="20" id="KW-1185">Reference proteome</keyword>
<feature type="compositionally biased region" description="Polar residues" evidence="16">
    <location>
        <begin position="397"/>
        <end position="409"/>
    </location>
</feature>
<feature type="domain" description="UvrD-like helicase ATP-binding" evidence="17">
    <location>
        <begin position="15"/>
        <end position="328"/>
    </location>
</feature>
<dbReference type="Gene3D" id="1.10.486.10">
    <property type="entry name" value="PCRA, domain 4"/>
    <property type="match status" value="1"/>
</dbReference>
<keyword evidence="5 15" id="KW-0378">Hydrolase</keyword>
<dbReference type="Gene3D" id="1.10.10.160">
    <property type="match status" value="1"/>
</dbReference>
<evidence type="ECO:0000256" key="14">
    <source>
        <dbReference type="ARBA" id="ARBA00048988"/>
    </source>
</evidence>
<evidence type="ECO:0000256" key="9">
    <source>
        <dbReference type="ARBA" id="ARBA00023125"/>
    </source>
</evidence>
<dbReference type="Pfam" id="PF12705">
    <property type="entry name" value="PDDEXK_1"/>
    <property type="match status" value="1"/>
</dbReference>
<name>A0ABZ0RFQ3_9ACTO</name>
<comment type="catalytic activity">
    <reaction evidence="14">
        <text>ATP + H2O = ADP + phosphate + H(+)</text>
        <dbReference type="Rhea" id="RHEA:13065"/>
        <dbReference type="ChEBI" id="CHEBI:15377"/>
        <dbReference type="ChEBI" id="CHEBI:15378"/>
        <dbReference type="ChEBI" id="CHEBI:30616"/>
        <dbReference type="ChEBI" id="CHEBI:43474"/>
        <dbReference type="ChEBI" id="CHEBI:456216"/>
        <dbReference type="EC" id="5.6.2.4"/>
    </reaction>
</comment>
<dbReference type="Gene3D" id="3.40.50.300">
    <property type="entry name" value="P-loop containing nucleotide triphosphate hydrolases"/>
    <property type="match status" value="2"/>
</dbReference>
<evidence type="ECO:0000256" key="11">
    <source>
        <dbReference type="ARBA" id="ARBA00023235"/>
    </source>
</evidence>
<evidence type="ECO:0000256" key="1">
    <source>
        <dbReference type="ARBA" id="ARBA00009922"/>
    </source>
</evidence>
<evidence type="ECO:0000313" key="19">
    <source>
        <dbReference type="EMBL" id="WPJ89837.1"/>
    </source>
</evidence>
<dbReference type="InterPro" id="IPR014017">
    <property type="entry name" value="DNA_helicase_UvrD-like_C"/>
</dbReference>
<feature type="compositionally biased region" description="Gly residues" evidence="16">
    <location>
        <begin position="363"/>
        <end position="376"/>
    </location>
</feature>
<dbReference type="InterPro" id="IPR027417">
    <property type="entry name" value="P-loop_NTPase"/>
</dbReference>
<dbReference type="InterPro" id="IPR011604">
    <property type="entry name" value="PDDEXK-like_dom_sf"/>
</dbReference>
<feature type="region of interest" description="Disordered" evidence="16">
    <location>
        <begin position="1128"/>
        <end position="1149"/>
    </location>
</feature>
<evidence type="ECO:0000256" key="12">
    <source>
        <dbReference type="ARBA" id="ARBA00034617"/>
    </source>
</evidence>
<dbReference type="EMBL" id="CP138854">
    <property type="protein sequence ID" value="WPJ89837.1"/>
    <property type="molecule type" value="Genomic_DNA"/>
</dbReference>
<keyword evidence="3 15" id="KW-0547">Nucleotide-binding</keyword>
<keyword evidence="8 15" id="KW-0067">ATP-binding</keyword>
<accession>A0ABZ0RFQ3</accession>
<evidence type="ECO:0000256" key="15">
    <source>
        <dbReference type="PROSITE-ProRule" id="PRU00560"/>
    </source>
</evidence>